<name>A0A2P7TWZ5_9NEIS</name>
<comment type="caution">
    <text evidence="1">The sequence shown here is derived from an EMBL/GenBank/DDBJ whole genome shotgun (WGS) entry which is preliminary data.</text>
</comment>
<dbReference type="AlphaFoldDB" id="A0A2P7TWZ5"/>
<evidence type="ECO:0000313" key="2">
    <source>
        <dbReference type="Proteomes" id="UP000241868"/>
    </source>
</evidence>
<reference evidence="1 2" key="1">
    <citation type="submission" date="2018-03" db="EMBL/GenBank/DDBJ databases">
        <title>Neisseria weixii sp. nov., isolated from the intestinal contents of Tibetan Plateau pika (Ochotona curzoniae) in Yushu, Qinghai Province, China.</title>
        <authorList>
            <person name="Gui Z."/>
        </authorList>
    </citation>
    <scope>NUCLEOTIDE SEQUENCE [LARGE SCALE GENOMIC DNA]</scope>
    <source>
        <strain evidence="1 2">ATCC 51483</strain>
    </source>
</reference>
<accession>A0A2P7TWZ5</accession>
<dbReference type="OrthoDB" id="8606060at2"/>
<protein>
    <submittedName>
        <fullName evidence="1">Lipopolysaccharide heptosyltransferase</fullName>
    </submittedName>
</protein>
<proteinExistence type="predicted"/>
<dbReference type="Proteomes" id="UP000241868">
    <property type="component" value="Unassembled WGS sequence"/>
</dbReference>
<evidence type="ECO:0000313" key="1">
    <source>
        <dbReference type="EMBL" id="PSJ79241.1"/>
    </source>
</evidence>
<sequence length="85" mass="9889">MLTEDKTTVPTIKVHPSFVPTEAQFLHYRLVPINTDRQGYLCLLFYISSVSFLMLEPRIKRYAAIRKLALLLENAAYPVYEIRSI</sequence>
<dbReference type="GO" id="GO:0016740">
    <property type="term" value="F:transferase activity"/>
    <property type="evidence" value="ECO:0007669"/>
    <property type="project" value="UniProtKB-KW"/>
</dbReference>
<organism evidence="1 2">
    <name type="scientific">Neisseria iguanae</name>
    <dbReference type="NCBI Taxonomy" id="90242"/>
    <lineage>
        <taxon>Bacteria</taxon>
        <taxon>Pseudomonadati</taxon>
        <taxon>Pseudomonadota</taxon>
        <taxon>Betaproteobacteria</taxon>
        <taxon>Neisseriales</taxon>
        <taxon>Neisseriaceae</taxon>
        <taxon>Neisseria</taxon>
    </lineage>
</organism>
<keyword evidence="2" id="KW-1185">Reference proteome</keyword>
<dbReference type="RefSeq" id="WP_106743244.1">
    <property type="nucleotide sequence ID" value="NZ_PXYY01000149.1"/>
</dbReference>
<keyword evidence="1" id="KW-0808">Transferase</keyword>
<dbReference type="EMBL" id="PXYY01000149">
    <property type="protein sequence ID" value="PSJ79241.1"/>
    <property type="molecule type" value="Genomic_DNA"/>
</dbReference>
<gene>
    <name evidence="1" type="ORF">C7N83_13405</name>
</gene>